<evidence type="ECO:0000313" key="8">
    <source>
        <dbReference type="EMBL" id="CBY08286.1"/>
    </source>
</evidence>
<evidence type="ECO:0000256" key="2">
    <source>
        <dbReference type="ARBA" id="ARBA00006772"/>
    </source>
</evidence>
<evidence type="ECO:0000256" key="1">
    <source>
        <dbReference type="ARBA" id="ARBA00004141"/>
    </source>
</evidence>
<comment type="subcellular location">
    <subcellularLocation>
        <location evidence="1">Membrane</location>
        <topology evidence="1">Multi-pass membrane protein</topology>
    </subcellularLocation>
</comment>
<dbReference type="EMBL" id="FN653029">
    <property type="protein sequence ID" value="CBY08286.1"/>
    <property type="molecule type" value="Genomic_DNA"/>
</dbReference>
<feature type="transmembrane region" description="Helical" evidence="7">
    <location>
        <begin position="145"/>
        <end position="176"/>
    </location>
</feature>
<feature type="transmembrane region" description="Helical" evidence="7">
    <location>
        <begin position="538"/>
        <end position="560"/>
    </location>
</feature>
<dbReference type="PANTHER" id="PTHR10283">
    <property type="entry name" value="SOLUTE CARRIER FAMILY 13 MEMBER"/>
    <property type="match status" value="1"/>
</dbReference>
<feature type="region of interest" description="Disordered" evidence="6">
    <location>
        <begin position="190"/>
        <end position="221"/>
    </location>
</feature>
<dbReference type="Pfam" id="PF00939">
    <property type="entry name" value="Na_sulph_symp"/>
    <property type="match status" value="1"/>
</dbReference>
<sequence length="584" mass="64591">MEIIKKVLNLQIWKFRDSLIIFIVPLLFLPLIIIDGENDIPTTDDSGVVYSSKNVARFGYSLLVMAIYWITECLPLPVTAVLPYIFYPLLGLQSSGAVSINYMKNTNFLLLGSLMVAISIETSNLHSRLALLVLKIVGSSPRRLLLGFMLIGWFLSLWISNVAACAMTIPMAIAVIDELKTMEEHSQTGIANSAFDENDEERKVDETCFDDIEDKPKKEEKSRTRNIETAFLLAIPYSCHVGGVATLTGTAPNLLLNEYWAEQYPDSPITLSYAEWMGFGILYSFVLLLVFGLYMNLFFLGFRCETNKDKEEAVSKIINEKYNALGKMSMEEIMVLINFVALVLLWFFRAPGFINGWTILFPEPSFISDGVPAVFFGVLLFIIPAEKSGFWECPQKGTPSRSVHTWKNLAEKMPWGVLLLIGAGFAMADGSDVSGFSTWVARILANLVGGLENWAIILVVTIVVAFFTEICSNTAASSLFIPILGALAKELCVHPLSLLLPAVLACSLSFMLPAASPTNAVAFASGRLKVTEMMKTGALLNITGILILNLTIASFGAFYFDLNDKDFVNWANYTSCPGFNQTRI</sequence>
<evidence type="ECO:0000256" key="4">
    <source>
        <dbReference type="ARBA" id="ARBA00022989"/>
    </source>
</evidence>
<organism evidence="8">
    <name type="scientific">Oikopleura dioica</name>
    <name type="common">Tunicate</name>
    <dbReference type="NCBI Taxonomy" id="34765"/>
    <lineage>
        <taxon>Eukaryota</taxon>
        <taxon>Metazoa</taxon>
        <taxon>Chordata</taxon>
        <taxon>Tunicata</taxon>
        <taxon>Appendicularia</taxon>
        <taxon>Copelata</taxon>
        <taxon>Oikopleuridae</taxon>
        <taxon>Oikopleura</taxon>
    </lineage>
</organism>
<dbReference type="GO" id="GO:0005310">
    <property type="term" value="F:dicarboxylic acid transmembrane transporter activity"/>
    <property type="evidence" value="ECO:0007669"/>
    <property type="project" value="UniProtKB-ARBA"/>
</dbReference>
<comment type="similarity">
    <text evidence="2">Belongs to the SLC13A/DASS transporter (TC 2.A.47) family. NADC subfamily.</text>
</comment>
<evidence type="ECO:0000256" key="3">
    <source>
        <dbReference type="ARBA" id="ARBA00022692"/>
    </source>
</evidence>
<keyword evidence="3 7" id="KW-0812">Transmembrane</keyword>
<dbReference type="GO" id="GO:0015556">
    <property type="term" value="F:C4-dicarboxylate transmembrane transporter activity"/>
    <property type="evidence" value="ECO:0007669"/>
    <property type="project" value="UniProtKB-ARBA"/>
</dbReference>
<feature type="transmembrane region" description="Helical" evidence="7">
    <location>
        <begin position="66"/>
        <end position="87"/>
    </location>
</feature>
<evidence type="ECO:0000313" key="9">
    <source>
        <dbReference type="Proteomes" id="UP000001307"/>
    </source>
</evidence>
<dbReference type="InterPro" id="IPR001898">
    <property type="entry name" value="SLC13A/DASS"/>
</dbReference>
<gene>
    <name evidence="8" type="ORF">GSOID_T00004302001</name>
</gene>
<keyword evidence="4 7" id="KW-1133">Transmembrane helix</keyword>
<dbReference type="AlphaFoldDB" id="E4X8F4"/>
<proteinExistence type="inferred from homology"/>
<dbReference type="GO" id="GO:0015370">
    <property type="term" value="F:solute:sodium symporter activity"/>
    <property type="evidence" value="ECO:0007669"/>
    <property type="project" value="UniProtKB-ARBA"/>
</dbReference>
<feature type="transmembrane region" description="Helical" evidence="7">
    <location>
        <begin position="12"/>
        <end position="34"/>
    </location>
</feature>
<dbReference type="Proteomes" id="UP000001307">
    <property type="component" value="Unassembled WGS sequence"/>
</dbReference>
<feature type="transmembrane region" description="Helical" evidence="7">
    <location>
        <begin position="276"/>
        <end position="300"/>
    </location>
</feature>
<dbReference type="OrthoDB" id="6493944at2759"/>
<feature type="transmembrane region" description="Helical" evidence="7">
    <location>
        <begin position="443"/>
        <end position="467"/>
    </location>
</feature>
<dbReference type="InParanoid" id="E4X8F4"/>
<keyword evidence="5 7" id="KW-0472">Membrane</keyword>
<dbReference type="PANTHER" id="PTHR10283:SF82">
    <property type="entry name" value="SOLUTE CARRIER FAMILY 13 MEMBER 2"/>
    <property type="match status" value="1"/>
</dbReference>
<feature type="transmembrane region" description="Helical" evidence="7">
    <location>
        <begin position="108"/>
        <end position="125"/>
    </location>
</feature>
<accession>E4X8F4</accession>
<evidence type="ECO:0000256" key="7">
    <source>
        <dbReference type="SAM" id="Phobius"/>
    </source>
</evidence>
<protein>
    <submittedName>
        <fullName evidence="8">Uncharacterized protein</fullName>
    </submittedName>
</protein>
<feature type="transmembrane region" description="Helical" evidence="7">
    <location>
        <begin position="413"/>
        <end position="431"/>
    </location>
</feature>
<feature type="transmembrane region" description="Helical" evidence="7">
    <location>
        <begin position="333"/>
        <end position="354"/>
    </location>
</feature>
<evidence type="ECO:0000256" key="6">
    <source>
        <dbReference type="SAM" id="MobiDB-lite"/>
    </source>
</evidence>
<feature type="transmembrane region" description="Helical" evidence="7">
    <location>
        <begin position="230"/>
        <end position="256"/>
    </location>
</feature>
<dbReference type="GO" id="GO:0005886">
    <property type="term" value="C:plasma membrane"/>
    <property type="evidence" value="ECO:0007669"/>
    <property type="project" value="TreeGrafter"/>
</dbReference>
<keyword evidence="9" id="KW-1185">Reference proteome</keyword>
<feature type="transmembrane region" description="Helical" evidence="7">
    <location>
        <begin position="366"/>
        <end position="385"/>
    </location>
</feature>
<reference evidence="8" key="1">
    <citation type="journal article" date="2010" name="Science">
        <title>Plasticity of animal genome architecture unmasked by rapid evolution of a pelagic tunicate.</title>
        <authorList>
            <person name="Denoeud F."/>
            <person name="Henriet S."/>
            <person name="Mungpakdee S."/>
            <person name="Aury J.M."/>
            <person name="Da Silva C."/>
            <person name="Brinkmann H."/>
            <person name="Mikhaleva J."/>
            <person name="Olsen L.C."/>
            <person name="Jubin C."/>
            <person name="Canestro C."/>
            <person name="Bouquet J.M."/>
            <person name="Danks G."/>
            <person name="Poulain J."/>
            <person name="Campsteijn C."/>
            <person name="Adamski M."/>
            <person name="Cross I."/>
            <person name="Yadetie F."/>
            <person name="Muffato M."/>
            <person name="Louis A."/>
            <person name="Butcher S."/>
            <person name="Tsagkogeorga G."/>
            <person name="Konrad A."/>
            <person name="Singh S."/>
            <person name="Jensen M.F."/>
            <person name="Cong E.H."/>
            <person name="Eikeseth-Otteraa H."/>
            <person name="Noel B."/>
            <person name="Anthouard V."/>
            <person name="Porcel B.M."/>
            <person name="Kachouri-Lafond R."/>
            <person name="Nishino A."/>
            <person name="Ugolini M."/>
            <person name="Chourrout P."/>
            <person name="Nishida H."/>
            <person name="Aasland R."/>
            <person name="Huzurbazar S."/>
            <person name="Westhof E."/>
            <person name="Delsuc F."/>
            <person name="Lehrach H."/>
            <person name="Reinhardt R."/>
            <person name="Weissenbach J."/>
            <person name="Roy S.W."/>
            <person name="Artiguenave F."/>
            <person name="Postlethwait J.H."/>
            <person name="Manak J.R."/>
            <person name="Thompson E.M."/>
            <person name="Jaillon O."/>
            <person name="Du Pasquier L."/>
            <person name="Boudinot P."/>
            <person name="Liberles D.A."/>
            <person name="Volff J.N."/>
            <person name="Philippe H."/>
            <person name="Lenhard B."/>
            <person name="Roest Crollius H."/>
            <person name="Wincker P."/>
            <person name="Chourrout D."/>
        </authorList>
    </citation>
    <scope>NUCLEOTIDE SEQUENCE [LARGE SCALE GENOMIC DNA]</scope>
</reference>
<name>E4X8F4_OIKDI</name>
<evidence type="ECO:0000256" key="5">
    <source>
        <dbReference type="ARBA" id="ARBA00023136"/>
    </source>
</evidence>